<gene>
    <name evidence="1" type="ORF">VIS19158_18626</name>
</gene>
<dbReference type="Proteomes" id="UP000004349">
    <property type="component" value="Unassembled WGS sequence"/>
</dbReference>
<dbReference type="RefSeq" id="WP_005593775.1">
    <property type="nucleotide sequence ID" value="NZ_AFWE01000068.1"/>
</dbReference>
<proteinExistence type="predicted"/>
<reference evidence="1 2" key="1">
    <citation type="journal article" date="2012" name="Int. J. Syst. Evol. Microbiol.">
        <title>Vibrio caribbeanicus sp. nov., isolated from the marine sponge Scleritoderma cyanea.</title>
        <authorList>
            <person name="Hoffmann M."/>
            <person name="Monday S.R."/>
            <person name="Allard M.W."/>
            <person name="Strain E.A."/>
            <person name="Whittaker P."/>
            <person name="Naum M."/>
            <person name="McCarthy P.J."/>
            <person name="Lopez J.V."/>
            <person name="Fischer M."/>
            <person name="Brown E.W."/>
        </authorList>
    </citation>
    <scope>NUCLEOTIDE SEQUENCE [LARGE SCALE GENOMIC DNA]</scope>
    <source>
        <strain evidence="1 2">LMG 19158</strain>
    </source>
</reference>
<evidence type="ECO:0000313" key="2">
    <source>
        <dbReference type="Proteomes" id="UP000004349"/>
    </source>
</evidence>
<accession>F9RKR2</accession>
<organism evidence="1 2">
    <name type="scientific">Vibrio scophthalmi LMG 19158</name>
    <dbReference type="NCBI Taxonomy" id="870967"/>
    <lineage>
        <taxon>Bacteria</taxon>
        <taxon>Pseudomonadati</taxon>
        <taxon>Pseudomonadota</taxon>
        <taxon>Gammaproteobacteria</taxon>
        <taxon>Vibrionales</taxon>
        <taxon>Vibrionaceae</taxon>
        <taxon>Vibrio</taxon>
    </lineage>
</organism>
<sequence>MAVPICFFYNLIDVLCVTLCKRLHFVVLITEVLPNWLLLFPQQRANTLRIGSH</sequence>
<comment type="caution">
    <text evidence="1">The sequence shown here is derived from an EMBL/GenBank/DDBJ whole genome shotgun (WGS) entry which is preliminary data.</text>
</comment>
<name>F9RKR2_9VIBR</name>
<protein>
    <submittedName>
        <fullName evidence="1">Uncharacterized protein</fullName>
    </submittedName>
</protein>
<dbReference type="EMBL" id="AFWE01000068">
    <property type="protein sequence ID" value="EGU39483.1"/>
    <property type="molecule type" value="Genomic_DNA"/>
</dbReference>
<evidence type="ECO:0000313" key="1">
    <source>
        <dbReference type="EMBL" id="EGU39483.1"/>
    </source>
</evidence>
<dbReference type="AlphaFoldDB" id="F9RKR2"/>